<dbReference type="InterPro" id="IPR013120">
    <property type="entry name" value="FAR_NAD-bd"/>
</dbReference>
<name>J4G1E6_9APHY</name>
<feature type="region of interest" description="N-terminal hotdog fold" evidence="5">
    <location>
        <begin position="740"/>
        <end position="879"/>
    </location>
</feature>
<feature type="domain" description="Ketosynthase family 3 (KS3)" evidence="6">
    <location>
        <begin position="7"/>
        <end position="444"/>
    </location>
</feature>
<dbReference type="SUPFAM" id="SSF47336">
    <property type="entry name" value="ACP-like"/>
    <property type="match status" value="1"/>
</dbReference>
<dbReference type="SUPFAM" id="SSF51735">
    <property type="entry name" value="NAD(P)-binding Rossmann-fold domains"/>
    <property type="match status" value="2"/>
</dbReference>
<evidence type="ECO:0000313" key="9">
    <source>
        <dbReference type="Proteomes" id="UP000006352"/>
    </source>
</evidence>
<dbReference type="Gene3D" id="1.10.1200.10">
    <property type="entry name" value="ACP-like"/>
    <property type="match status" value="1"/>
</dbReference>
<proteinExistence type="predicted"/>
<organism evidence="8 9">
    <name type="scientific">Fibroporia radiculosa</name>
    <dbReference type="NCBI Taxonomy" id="599839"/>
    <lineage>
        <taxon>Eukaryota</taxon>
        <taxon>Fungi</taxon>
        <taxon>Dikarya</taxon>
        <taxon>Basidiomycota</taxon>
        <taxon>Agaricomycotina</taxon>
        <taxon>Agaricomycetes</taxon>
        <taxon>Polyporales</taxon>
        <taxon>Fibroporiaceae</taxon>
        <taxon>Fibroporia</taxon>
    </lineage>
</organism>
<dbReference type="InterPro" id="IPR042104">
    <property type="entry name" value="PKS_dehydratase_sf"/>
</dbReference>
<dbReference type="InterPro" id="IPR020841">
    <property type="entry name" value="PKS_Beta-ketoAc_synthase_dom"/>
</dbReference>
<dbReference type="HOGENOM" id="CLU_000022_31_0_1"/>
<evidence type="ECO:0000256" key="4">
    <source>
        <dbReference type="ARBA" id="ARBA00023268"/>
    </source>
</evidence>
<evidence type="ECO:0000256" key="1">
    <source>
        <dbReference type="ARBA" id="ARBA00022450"/>
    </source>
</evidence>
<keyword evidence="2" id="KW-0597">Phosphoprotein</keyword>
<evidence type="ECO:0008006" key="10">
    <source>
        <dbReference type="Google" id="ProtNLM"/>
    </source>
</evidence>
<reference evidence="8 9" key="1">
    <citation type="journal article" date="2012" name="Appl. Environ. Microbiol.">
        <title>Short-read sequencing for genomic analysis of the brown rot fungus Fibroporia radiculosa.</title>
        <authorList>
            <person name="Tang J.D."/>
            <person name="Perkins A.D."/>
            <person name="Sonstegard T.S."/>
            <person name="Schroeder S.G."/>
            <person name="Burgess S.C."/>
            <person name="Diehl S.V."/>
        </authorList>
    </citation>
    <scope>NUCLEOTIDE SEQUENCE [LARGE SCALE GENOMIC DNA]</scope>
    <source>
        <strain evidence="8 9">TFFH 294</strain>
    </source>
</reference>
<dbReference type="InterPro" id="IPR036736">
    <property type="entry name" value="ACP-like_sf"/>
</dbReference>
<dbReference type="InterPro" id="IPR014030">
    <property type="entry name" value="Ketoacyl_synth_N"/>
</dbReference>
<dbReference type="InterPro" id="IPR032821">
    <property type="entry name" value="PKS_assoc"/>
</dbReference>
<keyword evidence="9" id="KW-1185">Reference proteome</keyword>
<feature type="domain" description="PKS/mFAS DH" evidence="7">
    <location>
        <begin position="740"/>
        <end position="1048"/>
    </location>
</feature>
<dbReference type="RefSeq" id="XP_012179451.1">
    <property type="nucleotide sequence ID" value="XM_012324061.1"/>
</dbReference>
<evidence type="ECO:0000259" key="7">
    <source>
        <dbReference type="PROSITE" id="PS52019"/>
    </source>
</evidence>
<evidence type="ECO:0000256" key="2">
    <source>
        <dbReference type="ARBA" id="ARBA00022553"/>
    </source>
</evidence>
<feature type="region of interest" description="C-terminal hotdog fold" evidence="5">
    <location>
        <begin position="893"/>
        <end position="1048"/>
    </location>
</feature>
<dbReference type="Proteomes" id="UP000006352">
    <property type="component" value="Unassembled WGS sequence"/>
</dbReference>
<dbReference type="Gene3D" id="3.40.47.10">
    <property type="match status" value="1"/>
</dbReference>
<dbReference type="InterPro" id="IPR014043">
    <property type="entry name" value="Acyl_transferase_dom"/>
</dbReference>
<accession>J4G1E6</accession>
<gene>
    <name evidence="8" type="ORF">FIBRA_02196</name>
</gene>
<dbReference type="SUPFAM" id="SSF52151">
    <property type="entry name" value="FabD/lysophospholipase-like"/>
    <property type="match status" value="1"/>
</dbReference>
<dbReference type="SUPFAM" id="SSF53901">
    <property type="entry name" value="Thiolase-like"/>
    <property type="match status" value="1"/>
</dbReference>
<evidence type="ECO:0000313" key="8">
    <source>
        <dbReference type="EMBL" id="CCM00168.1"/>
    </source>
</evidence>
<dbReference type="SMART" id="SM00825">
    <property type="entry name" value="PKS_KS"/>
    <property type="match status" value="1"/>
</dbReference>
<dbReference type="GeneID" id="24095079"/>
<sequence length="2273" mass="249666">MSVDDNGIQIAIVGIAAELPSGAHSTTNLDYQSFFQFLLEKREAYEKIPPERFNIEHLRGDGLGHIVSDTGTFLKDVHLLDYLEFGITSKDARFMPLSTRRLLETTFLALLDSGIDYRGRNVGCYMSGIAHDMITVSGHARALFISFRPISIFISQDDGEARGTFVGGPAMVANRISYHLDLRGPSVPVDTACSSSLYATHLATQALRNEECEAVVVGGCQINHRFAEWLMYSQGGILSRDGKCKPFDASADGFGRGEGVVSIVLKPLDAALRDNDHIYGTILGTRINSSGSLAPVNAPVASAQQDAMMRAFSQAQRRPHDVDFVELHATGTAQGDPTEANWVGAQFKRDDETLVGSVKGNVGHLEITAFLASLCKVCSIFRTSVVPPNVNFLRPNPAINWEEHKLRVPKDPELLVSRNPSGRLLVAMASSGIGGANGHCVVEGPPSTRRIPSSLWRSSALGQSLIIAAGLSPRSVTAMEDDLEELITKEDANIVSRIYGRRSRSLTWRSFAIAQGSKLSRFSEPMFVPKSAPPVVYVFSGQGPQHFDMGRDLYRTSAVFRATVGEMDNIYRSIMGSSLVDQTGLFEDEKSSNNLGSIWPIKVTLPALAMLQIALVDTLSSLNIKPDVVIGHSAGDTAVMYASGTWPAALAMEVAIARGRAMSLLEDRNGAMVALACSPQKAEEVINEILSDAGPGPLSIGCYNSPDAVTLSGANSHLDLAAPPYLYPGSDMMDLCREQYEVLLAEVFARYSLTYPTIETYSTMTGALHEYAFDASYFWDSARNPSTSTKAALGYFAKMASTADVLEFGARKLWNVEFVSFLALSSERPTPVHVGLEGPRWTVQSASPMASPMNFANDWPPKYDRLHARGYMSKTYEAEDERPPVNLVDLRKRLKPVDMKDFYDGFTSFASYGPVYQRVVACSRGMDTSEREEFLMQVRGAEDDLQNVDRYHIHPAILDAALHGLVHPALTGHKNDPRYFLPSKTAAFIFHDALVKRPFPRIVYTYFTITKWAPESVACDVILLDEEGTRLCTFDRFEKARHGQFAGEVKRRYELKHHPTSLTIPRRDTDSKTIISSGSDCFLDTPALLRWKTRGRTVSRGNMSDSGYSTFSDTDSNMSSHSAVSYLLFQYVRGREMKLKPLITALDPLDKLKIWFTASAGLDGDAGIGFTKSLRREYRNWVIRMVVFEASWTAEERKEAIKYLSLHSECEVEIMVDSRRSVFAPRIVMAMPPLSKPAFRVDSPWIFDQSSVKQTVLPYILGGSILIHVDRLARGPGQLWTYFGSTEHVAGTVIGIASGPISNFVLSRKESLVEHPHSTMSKSTPPLLAITIAALALGPGTFSQPERLFGEAILVTDVDTKLGSQIASIYVERGFSVLTLPANIRFPDLLALPRRPRFIISGSEDIVMVQMLRDLVSGFGKIFLWNDGDTGVAGILNTDPWVVADALKCGISVATSNEKFRSPHELLGEVPMPFRIPLTDGAFDPKKSYLHVGGIGSLGFRIALWMYEKGAREIVLTSRSGRESTLRRDEFVCQRVMVYLESLPDLVLRVEAVDALSTEEMKQLVGNLGRPLGGCMVLTAILIDRTFASQTPETFEAPITAKVNVLRNIEKVISIASLDFLIAFSSVCGLFGNACQTNYACANTALTGLLRKYENATTVAVPFIFDACYQIYISSSDTLRWTRMKHLMSWSMSSIELCGYIEDSIRKLREGPIWQYIPDLDWNLVRADLGPSSMYDDLCISDGSFTEATSADQTGSSLREIVCKTLDVAPKDLAVDVTLTSYGLDSLTAASLSYALSSSVAVSQIQLLADLTLGDLERRVEEAGQAGACGTTEESADIDHDRFQTKVVEMLDMVDTYTTGLPGRPSVDASLAECRKTVLITGTTGSLGVHMLAHLLQSGESEKLYALDRKRVGVSSMSRQINAFTARALDCSLLITKRLVLLDGDLAKPLLGLEASEYEELRASITHTVHLAWPIDLTSSLAAFEPSIHGLRRLIDLSSCASIHAPVKLIFASSTGLYRKKFIDDPIVAIDSGYTESKWVSEQVLAVAMKQNLVHPIIVRISQLCGGQNGAWKMTEWVPCLVAASYAMGCLPDAVGNVSWMPVDIAAAALVEMLDSSCPVLHLRHPLPVQWSCIMGHFSSMLCLPLVPYAEWVLKLERSMADAEKARSPLLQSAIRLLEVLRAGSDPDCQNRAGGEIGGGKPIVVELEEAQNASKTLREYIQQPGEEDARRTELNVRFGQSQKQLHYSHIGFVVALKLCMMFLSKTDGNNKLE</sequence>
<dbReference type="InterPro" id="IPR016039">
    <property type="entry name" value="Thiolase-like"/>
</dbReference>
<dbReference type="Pfam" id="PF08659">
    <property type="entry name" value="KR"/>
    <property type="match status" value="1"/>
</dbReference>
<dbReference type="PROSITE" id="PS52004">
    <property type="entry name" value="KS3_2"/>
    <property type="match status" value="1"/>
</dbReference>
<dbReference type="Gene3D" id="3.40.366.10">
    <property type="entry name" value="Malonyl-Coenzyme A Acyl Carrier Protein, domain 2"/>
    <property type="match status" value="1"/>
</dbReference>
<dbReference type="InterPro" id="IPR036291">
    <property type="entry name" value="NAD(P)-bd_dom_sf"/>
</dbReference>
<dbReference type="InterPro" id="IPR001227">
    <property type="entry name" value="Ac_transferase_dom_sf"/>
</dbReference>
<dbReference type="Pfam" id="PF07993">
    <property type="entry name" value="NAD_binding_4"/>
    <property type="match status" value="1"/>
</dbReference>
<dbReference type="PROSITE" id="PS52019">
    <property type="entry name" value="PKS_MFAS_DH"/>
    <property type="match status" value="1"/>
</dbReference>
<dbReference type="InterPro" id="IPR014031">
    <property type="entry name" value="Ketoacyl_synth_C"/>
</dbReference>
<keyword evidence="4" id="KW-0511">Multifunctional enzyme</keyword>
<dbReference type="Pfam" id="PF00550">
    <property type="entry name" value="PP-binding"/>
    <property type="match status" value="1"/>
</dbReference>
<keyword evidence="1" id="KW-0596">Phosphopantetheine</keyword>
<dbReference type="GO" id="GO:0006633">
    <property type="term" value="P:fatty acid biosynthetic process"/>
    <property type="evidence" value="ECO:0007669"/>
    <property type="project" value="TreeGrafter"/>
</dbReference>
<dbReference type="CDD" id="cd00833">
    <property type="entry name" value="PKS"/>
    <property type="match status" value="1"/>
</dbReference>
<dbReference type="PANTHER" id="PTHR43775">
    <property type="entry name" value="FATTY ACID SYNTHASE"/>
    <property type="match status" value="1"/>
</dbReference>
<dbReference type="InterPro" id="IPR057326">
    <property type="entry name" value="KR_dom"/>
</dbReference>
<dbReference type="Pfam" id="PF16197">
    <property type="entry name" value="KAsynt_C_assoc"/>
    <property type="match status" value="1"/>
</dbReference>
<comment type="caution">
    <text evidence="5">Lacks conserved residue(s) required for the propagation of feature annotation.</text>
</comment>
<dbReference type="EMBL" id="HE796969">
    <property type="protein sequence ID" value="CCM00168.1"/>
    <property type="molecule type" value="Genomic_DNA"/>
</dbReference>
<dbReference type="STRING" id="599839.J4G1E6"/>
<dbReference type="SMART" id="SM00827">
    <property type="entry name" value="PKS_AT"/>
    <property type="match status" value="1"/>
</dbReference>
<dbReference type="Pfam" id="PF00109">
    <property type="entry name" value="ketoacyl-synt"/>
    <property type="match status" value="1"/>
</dbReference>
<keyword evidence="3" id="KW-0808">Transferase</keyword>
<dbReference type="InterPro" id="IPR009081">
    <property type="entry name" value="PP-bd_ACP"/>
</dbReference>
<evidence type="ECO:0000256" key="5">
    <source>
        <dbReference type="PROSITE-ProRule" id="PRU01363"/>
    </source>
</evidence>
<dbReference type="Gene3D" id="3.40.50.720">
    <property type="entry name" value="NAD(P)-binding Rossmann-like Domain"/>
    <property type="match status" value="2"/>
</dbReference>
<dbReference type="InterPro" id="IPR049900">
    <property type="entry name" value="PKS_mFAS_DH"/>
</dbReference>
<dbReference type="InParanoid" id="J4G1E6"/>
<dbReference type="Gene3D" id="3.10.129.110">
    <property type="entry name" value="Polyketide synthase dehydratase"/>
    <property type="match status" value="1"/>
</dbReference>
<evidence type="ECO:0000259" key="6">
    <source>
        <dbReference type="PROSITE" id="PS52004"/>
    </source>
</evidence>
<protein>
    <recommendedName>
        <fullName evidence="10">Carrier domain-containing protein</fullName>
    </recommendedName>
</protein>
<dbReference type="Pfam" id="PF14765">
    <property type="entry name" value="PS-DH"/>
    <property type="match status" value="1"/>
</dbReference>
<dbReference type="Pfam" id="PF02801">
    <property type="entry name" value="Ketoacyl-synt_C"/>
    <property type="match status" value="1"/>
</dbReference>
<dbReference type="InterPro" id="IPR013968">
    <property type="entry name" value="PKS_KR"/>
</dbReference>
<dbReference type="InterPro" id="IPR049551">
    <property type="entry name" value="PKS_DH_C"/>
</dbReference>
<dbReference type="Pfam" id="PF00698">
    <property type="entry name" value="Acyl_transf_1"/>
    <property type="match status" value="1"/>
</dbReference>
<dbReference type="InterPro" id="IPR016035">
    <property type="entry name" value="Acyl_Trfase/lysoPLipase"/>
</dbReference>
<dbReference type="InterPro" id="IPR050091">
    <property type="entry name" value="PKS_NRPS_Biosynth_Enz"/>
</dbReference>
<dbReference type="GO" id="GO:0004312">
    <property type="term" value="F:fatty acid synthase activity"/>
    <property type="evidence" value="ECO:0007669"/>
    <property type="project" value="TreeGrafter"/>
</dbReference>
<dbReference type="SMART" id="SM00822">
    <property type="entry name" value="PKS_KR"/>
    <property type="match status" value="1"/>
</dbReference>
<evidence type="ECO:0000256" key="3">
    <source>
        <dbReference type="ARBA" id="ARBA00022679"/>
    </source>
</evidence>
<dbReference type="OrthoDB" id="329835at2759"/>
<dbReference type="PANTHER" id="PTHR43775:SF37">
    <property type="entry name" value="SI:DKEY-61P9.11"/>
    <property type="match status" value="1"/>
</dbReference>